<name>A0ABW7G8S5_9BURK</name>
<evidence type="ECO:0000313" key="3">
    <source>
        <dbReference type="Proteomes" id="UP001606305"/>
    </source>
</evidence>
<dbReference type="RefSeq" id="WP_394489128.1">
    <property type="nucleotide sequence ID" value="NZ_JBIGIA010000011.1"/>
</dbReference>
<sequence>MRLRLLIALMLLPLAAAAVPDAAAERTAAPQTVALIAAIGDRVDVVRQLKRSSGHAEPYARKTLRVSGQALNFAVLRGLDKALTEDEPDARHVLLQWDMPAELLNQLARAGAGVRRDMVIAALVQHLSSLPERQGWDRIEAIVPAYQDEAQQGLGSRLGGIGVYVQSQARQDFDIDGMADGEPAGMVTSEADGDYRTVNPRTGETAHAATYVAPYMGFERLSFDARSMALIRHEHHFEHTKYADPDSTALDVGSQMSGTTLIGKLVESVERSAYRAIRPVTQAVTVTEPKVLPAPAPPPAGK</sequence>
<accession>A0ABW7G8S5</accession>
<gene>
    <name evidence="2" type="ORF">ACG00X_15650</name>
</gene>
<feature type="chain" id="PRO_5047031538" evidence="1">
    <location>
        <begin position="19"/>
        <end position="302"/>
    </location>
</feature>
<dbReference type="Proteomes" id="UP001606305">
    <property type="component" value="Unassembled WGS sequence"/>
</dbReference>
<comment type="caution">
    <text evidence="2">The sequence shown here is derived from an EMBL/GenBank/DDBJ whole genome shotgun (WGS) entry which is preliminary data.</text>
</comment>
<dbReference type="EMBL" id="JBIGIA010000011">
    <property type="protein sequence ID" value="MFG6458274.1"/>
    <property type="molecule type" value="Genomic_DNA"/>
</dbReference>
<evidence type="ECO:0000313" key="2">
    <source>
        <dbReference type="EMBL" id="MFG6458274.1"/>
    </source>
</evidence>
<proteinExistence type="predicted"/>
<organism evidence="2 3">
    <name type="scientific">Pelomonas nitida</name>
    <dbReference type="NCBI Taxonomy" id="3299027"/>
    <lineage>
        <taxon>Bacteria</taxon>
        <taxon>Pseudomonadati</taxon>
        <taxon>Pseudomonadota</taxon>
        <taxon>Betaproteobacteria</taxon>
        <taxon>Burkholderiales</taxon>
        <taxon>Sphaerotilaceae</taxon>
        <taxon>Roseateles</taxon>
    </lineage>
</organism>
<keyword evidence="1" id="KW-0732">Signal</keyword>
<reference evidence="2 3" key="1">
    <citation type="submission" date="2024-09" db="EMBL/GenBank/DDBJ databases">
        <title>Novel species of the genus Pelomonas and Roseateles isolated from streams.</title>
        <authorList>
            <person name="Lu H."/>
        </authorList>
    </citation>
    <scope>NUCLEOTIDE SEQUENCE [LARGE SCALE GENOMIC DNA]</scope>
    <source>
        <strain evidence="2 3">BYS96W</strain>
    </source>
</reference>
<keyword evidence="3" id="KW-1185">Reference proteome</keyword>
<protein>
    <submittedName>
        <fullName evidence="2">Uncharacterized protein</fullName>
    </submittedName>
</protein>
<feature type="signal peptide" evidence="1">
    <location>
        <begin position="1"/>
        <end position="18"/>
    </location>
</feature>
<evidence type="ECO:0000256" key="1">
    <source>
        <dbReference type="SAM" id="SignalP"/>
    </source>
</evidence>